<proteinExistence type="inferred from homology"/>
<dbReference type="Pfam" id="PF00150">
    <property type="entry name" value="Cellulase"/>
    <property type="match status" value="1"/>
</dbReference>
<evidence type="ECO:0000256" key="2">
    <source>
        <dbReference type="ARBA" id="ARBA00022801"/>
    </source>
</evidence>
<organism evidence="7 8">
    <name type="scientific">Prorocentrum cordatum</name>
    <dbReference type="NCBI Taxonomy" id="2364126"/>
    <lineage>
        <taxon>Eukaryota</taxon>
        <taxon>Sar</taxon>
        <taxon>Alveolata</taxon>
        <taxon>Dinophyceae</taxon>
        <taxon>Prorocentrales</taxon>
        <taxon>Prorocentraceae</taxon>
        <taxon>Prorocentrum</taxon>
    </lineage>
</organism>
<feature type="domain" description="Glycoside hydrolase family 5" evidence="6">
    <location>
        <begin position="114"/>
        <end position="420"/>
    </location>
</feature>
<dbReference type="PANTHER" id="PTHR31263:SF0">
    <property type="entry name" value="CELLULASE FAMILY PROTEIN (AFU_ORTHOLOGUE AFUA_5G14560)"/>
    <property type="match status" value="1"/>
</dbReference>
<comment type="similarity">
    <text evidence="1 4">Belongs to the glycosyl hydrolase 5 (cellulase A) family.</text>
</comment>
<name>A0ABN9RG63_9DINO</name>
<dbReference type="InterPro" id="IPR001547">
    <property type="entry name" value="Glyco_hydro_5"/>
</dbReference>
<dbReference type="PANTHER" id="PTHR31263">
    <property type="entry name" value="CELLULASE FAMILY PROTEIN (AFU_ORTHOLOGUE AFUA_5G14560)"/>
    <property type="match status" value="1"/>
</dbReference>
<keyword evidence="2 4" id="KW-0378">Hydrolase</keyword>
<keyword evidence="8" id="KW-1185">Reference proteome</keyword>
<sequence length="493" mass="54480">MVGSSWRSKIMDALRIPICLSLGSALICCSTFSMLSPLRSCKDGQGGLKAEHWDYVVPISPGDLDAKWASQFPLETRGRYIINQRGDRFKLKGVNWYGASDVHHVVGGLDVQSLDVICRSVLDLGFSTVRLPFSNEMLRSQVGKGAISFRYNPQLEGLSALEVYDEVVRCLGKHGVAVIVNNHTTYGEFCGPPSKNSLWFDPGSQHTEEQWISDWAMMALRYRDCPHVVGYDLRNEVRPRWGFTPKFGTNGRGGRRSSQCDWARAAHRAAGRLLRVHPAALIVVERIAWPQRPLAAYAASPGPLLPGLGGRLVLAVHHYQWSGPGRFLPSWSVPRRWGWALRLLRFLGAVSKDNYGDMDRKRLREQLQSEWGDILDSGTCPVWVSEFGADLSNPGEVGWLRDFTSLLAEKDVDWAYWPLNVGPKPGCGEDEAYGVLDARWRPKANSDLRLDLLRAAGLTPAERRGEEAAAGAGAPVSEPCPSGALLPHAVSEG</sequence>
<dbReference type="EMBL" id="CAUYUJ010006513">
    <property type="protein sequence ID" value="CAK0817590.1"/>
    <property type="molecule type" value="Genomic_DNA"/>
</dbReference>
<dbReference type="InterPro" id="IPR017853">
    <property type="entry name" value="GH"/>
</dbReference>
<dbReference type="SUPFAM" id="SSF51445">
    <property type="entry name" value="(Trans)glycosidases"/>
    <property type="match status" value="1"/>
</dbReference>
<protein>
    <recommendedName>
        <fullName evidence="6">Glycoside hydrolase family 5 domain-containing protein</fullName>
    </recommendedName>
</protein>
<accession>A0ABN9RG63</accession>
<evidence type="ECO:0000256" key="5">
    <source>
        <dbReference type="SAM" id="MobiDB-lite"/>
    </source>
</evidence>
<feature type="region of interest" description="Disordered" evidence="5">
    <location>
        <begin position="461"/>
        <end position="493"/>
    </location>
</feature>
<gene>
    <name evidence="7" type="ORF">PCOR1329_LOCUS20154</name>
</gene>
<evidence type="ECO:0000256" key="3">
    <source>
        <dbReference type="ARBA" id="ARBA00023295"/>
    </source>
</evidence>
<evidence type="ECO:0000259" key="6">
    <source>
        <dbReference type="Pfam" id="PF00150"/>
    </source>
</evidence>
<comment type="caution">
    <text evidence="7">The sequence shown here is derived from an EMBL/GenBank/DDBJ whole genome shotgun (WGS) entry which is preliminary data.</text>
</comment>
<evidence type="ECO:0000256" key="4">
    <source>
        <dbReference type="RuleBase" id="RU361153"/>
    </source>
</evidence>
<reference evidence="7" key="1">
    <citation type="submission" date="2023-10" db="EMBL/GenBank/DDBJ databases">
        <authorList>
            <person name="Chen Y."/>
            <person name="Shah S."/>
            <person name="Dougan E. K."/>
            <person name="Thang M."/>
            <person name="Chan C."/>
        </authorList>
    </citation>
    <scope>NUCLEOTIDE SEQUENCE [LARGE SCALE GENOMIC DNA]</scope>
</reference>
<evidence type="ECO:0000313" key="8">
    <source>
        <dbReference type="Proteomes" id="UP001189429"/>
    </source>
</evidence>
<dbReference type="Proteomes" id="UP001189429">
    <property type="component" value="Unassembled WGS sequence"/>
</dbReference>
<evidence type="ECO:0000313" key="7">
    <source>
        <dbReference type="EMBL" id="CAK0817590.1"/>
    </source>
</evidence>
<evidence type="ECO:0000256" key="1">
    <source>
        <dbReference type="ARBA" id="ARBA00005641"/>
    </source>
</evidence>
<keyword evidence="3 4" id="KW-0326">Glycosidase</keyword>
<dbReference type="Gene3D" id="3.20.20.80">
    <property type="entry name" value="Glycosidases"/>
    <property type="match status" value="1"/>
</dbReference>